<dbReference type="InterPro" id="IPR050482">
    <property type="entry name" value="Sensor_HK_TwoCompSys"/>
</dbReference>
<dbReference type="AlphaFoldDB" id="A0A2U1T7D3"/>
<keyword evidence="8" id="KW-0902">Two-component regulatory system</keyword>
<evidence type="ECO:0000256" key="2">
    <source>
        <dbReference type="ARBA" id="ARBA00012438"/>
    </source>
</evidence>
<dbReference type="GO" id="GO:0046983">
    <property type="term" value="F:protein dimerization activity"/>
    <property type="evidence" value="ECO:0007669"/>
    <property type="project" value="InterPro"/>
</dbReference>
<evidence type="ECO:0000256" key="6">
    <source>
        <dbReference type="ARBA" id="ARBA00022777"/>
    </source>
</evidence>
<evidence type="ECO:0000256" key="1">
    <source>
        <dbReference type="ARBA" id="ARBA00000085"/>
    </source>
</evidence>
<keyword evidence="5" id="KW-0547">Nucleotide-binding</keyword>
<dbReference type="Gene3D" id="1.20.5.1930">
    <property type="match status" value="1"/>
</dbReference>
<dbReference type="RefSeq" id="WP_108431140.1">
    <property type="nucleotide sequence ID" value="NZ_QEEZ01000007.1"/>
</dbReference>
<dbReference type="PANTHER" id="PTHR24421">
    <property type="entry name" value="NITRATE/NITRITE SENSOR PROTEIN NARX-RELATED"/>
    <property type="match status" value="1"/>
</dbReference>
<proteinExistence type="predicted"/>
<name>A0A2U1T7D3_9CORY</name>
<keyword evidence="3" id="KW-0597">Phosphoprotein</keyword>
<protein>
    <recommendedName>
        <fullName evidence="2">histidine kinase</fullName>
        <ecNumber evidence="2">2.7.13.3</ecNumber>
    </recommendedName>
</protein>
<evidence type="ECO:0000256" key="4">
    <source>
        <dbReference type="ARBA" id="ARBA00022679"/>
    </source>
</evidence>
<dbReference type="Gene3D" id="3.30.565.10">
    <property type="entry name" value="Histidine kinase-like ATPase, C-terminal domain"/>
    <property type="match status" value="1"/>
</dbReference>
<comment type="catalytic activity">
    <reaction evidence="1">
        <text>ATP + protein L-histidine = ADP + protein N-phospho-L-histidine.</text>
        <dbReference type="EC" id="2.7.13.3"/>
    </reaction>
</comment>
<evidence type="ECO:0000259" key="9">
    <source>
        <dbReference type="Pfam" id="PF07730"/>
    </source>
</evidence>
<dbReference type="Proteomes" id="UP000244989">
    <property type="component" value="Unassembled WGS sequence"/>
</dbReference>
<keyword evidence="6 10" id="KW-0418">Kinase</keyword>
<dbReference type="CDD" id="cd16917">
    <property type="entry name" value="HATPase_UhpB-NarQ-NarX-like"/>
    <property type="match status" value="1"/>
</dbReference>
<accession>A0A2U1T7D3</accession>
<dbReference type="SUPFAM" id="SSF55874">
    <property type="entry name" value="ATPase domain of HSP90 chaperone/DNA topoisomerase II/histidine kinase"/>
    <property type="match status" value="1"/>
</dbReference>
<dbReference type="KEGG" id="cyz:C3B44_03430"/>
<dbReference type="GO" id="GO:0005524">
    <property type="term" value="F:ATP binding"/>
    <property type="evidence" value="ECO:0007669"/>
    <property type="project" value="UniProtKB-KW"/>
</dbReference>
<keyword evidence="7" id="KW-0067">ATP-binding</keyword>
<dbReference type="GO" id="GO:0000155">
    <property type="term" value="F:phosphorelay sensor kinase activity"/>
    <property type="evidence" value="ECO:0007669"/>
    <property type="project" value="InterPro"/>
</dbReference>
<dbReference type="Pfam" id="PF07730">
    <property type="entry name" value="HisKA_3"/>
    <property type="match status" value="1"/>
</dbReference>
<gene>
    <name evidence="10" type="ORF">DF222_04815</name>
</gene>
<keyword evidence="11" id="KW-1185">Reference proteome</keyword>
<comment type="caution">
    <text evidence="10">The sequence shown here is derived from an EMBL/GenBank/DDBJ whole genome shotgun (WGS) entry which is preliminary data.</text>
</comment>
<dbReference type="OrthoDB" id="5242012at2"/>
<dbReference type="PANTHER" id="PTHR24421:SF10">
    <property type="entry name" value="NITRATE_NITRITE SENSOR PROTEIN NARQ"/>
    <property type="match status" value="1"/>
</dbReference>
<evidence type="ECO:0000256" key="3">
    <source>
        <dbReference type="ARBA" id="ARBA00022553"/>
    </source>
</evidence>
<reference evidence="11" key="1">
    <citation type="submission" date="2018-04" db="EMBL/GenBank/DDBJ databases">
        <authorList>
            <person name="Liu S."/>
            <person name="Wang Z."/>
            <person name="Li J."/>
        </authorList>
    </citation>
    <scope>NUCLEOTIDE SEQUENCE [LARGE SCALE GENOMIC DNA]</scope>
    <source>
        <strain evidence="11">2189</strain>
    </source>
</reference>
<sequence>MKIAELTRSRRAIADAYEIERQRIERGLHDGTQQYIVAAAMKLGEASLSAPPQVKELIDAAHHDLNAGLASLRQTVRGIAPHVLRDRGLIAALDEVAAHYGPHVVVRAPHDLPVLAPSVLAAGYFFAAEALTNAGKHAPGAEVSVLVMADQNLRISVVDQGPGGARMVPHGGLEGMAYRLEAFGGTLSLSSPEGGPTRVVASIPLLLERGRSAMPNPEKEDTP</sequence>
<keyword evidence="4" id="KW-0808">Transferase</keyword>
<dbReference type="InterPro" id="IPR036890">
    <property type="entry name" value="HATPase_C_sf"/>
</dbReference>
<organism evidence="10 11">
    <name type="scientific">Corynebacterium yudongzhengii</name>
    <dbReference type="NCBI Taxonomy" id="2080740"/>
    <lineage>
        <taxon>Bacteria</taxon>
        <taxon>Bacillati</taxon>
        <taxon>Actinomycetota</taxon>
        <taxon>Actinomycetes</taxon>
        <taxon>Mycobacteriales</taxon>
        <taxon>Corynebacteriaceae</taxon>
        <taxon>Corynebacterium</taxon>
    </lineage>
</organism>
<dbReference type="EMBL" id="QEEZ01000007">
    <property type="protein sequence ID" value="PWC01907.1"/>
    <property type="molecule type" value="Genomic_DNA"/>
</dbReference>
<evidence type="ECO:0000256" key="5">
    <source>
        <dbReference type="ARBA" id="ARBA00022741"/>
    </source>
</evidence>
<dbReference type="GO" id="GO:0016020">
    <property type="term" value="C:membrane"/>
    <property type="evidence" value="ECO:0007669"/>
    <property type="project" value="InterPro"/>
</dbReference>
<evidence type="ECO:0000313" key="10">
    <source>
        <dbReference type="EMBL" id="PWC01907.1"/>
    </source>
</evidence>
<feature type="domain" description="Signal transduction histidine kinase subgroup 3 dimerisation and phosphoacceptor" evidence="9">
    <location>
        <begin position="20"/>
        <end position="83"/>
    </location>
</feature>
<evidence type="ECO:0000256" key="7">
    <source>
        <dbReference type="ARBA" id="ARBA00022840"/>
    </source>
</evidence>
<dbReference type="EC" id="2.7.13.3" evidence="2"/>
<dbReference type="InterPro" id="IPR011712">
    <property type="entry name" value="Sig_transdc_His_kin_sub3_dim/P"/>
</dbReference>
<evidence type="ECO:0000256" key="8">
    <source>
        <dbReference type="ARBA" id="ARBA00023012"/>
    </source>
</evidence>
<evidence type="ECO:0000313" key="11">
    <source>
        <dbReference type="Proteomes" id="UP000244989"/>
    </source>
</evidence>